<dbReference type="AlphaFoldDB" id="A0A5J4RK31"/>
<name>A0A5J4RK31_9ZZZZ</name>
<comment type="caution">
    <text evidence="1">The sequence shown here is derived from an EMBL/GenBank/DDBJ whole genome shotgun (WGS) entry which is preliminary data.</text>
</comment>
<accession>A0A5J4RK31</accession>
<dbReference type="InterPro" id="IPR014867">
    <property type="entry name" value="Spore_coat_CotH_CotH2/3/7"/>
</dbReference>
<sequence length="597" mass="67973">MKNKILLLLCIPFLIAACVEKESSQKQFLSYSIQAAKNGLESDILGQIDEKNKTITLNSNVPTDKKLIATFEAIGNVFIGTVPQVSGETSNTYSSDLTYTIIAEDNSQTTYIVRTPPPPLPSSTNTITQFSVNITQNKLQQSIQGVINEQSSIIQLNLLSNKWIDNIDNIVASFTSAGQVKVSGVEQISGITPNDYRNELIYTVIAENGSEKNYTVILVSPQSTGLPVIKIEVEGGINAIRDKENYIPSSVRLSDALHPEYNFEGKEAGIRGRGNVTWTYPKKPYRLKFDKKISMFGLGEAKNWVLLANYRDPTLIMNTVAFELGHKLGLPYTNHAHHVELFVDEAYRGSYVLTEQVQVNEHRVNIDEKKDFFVELDSYYDEEIKFRSKVIDLPVNVKSPEVTNESEIEFVKTAINNLVEAMYAANFPNTNYQDLIDIKSVIDFLIVNEVTGNRDLYRPNSTYMYKAENQKIHMGPLWDFDFGFGKKDGSSDQVFFQTDGIFFYNKSNPSEPGESYFTRFFKDLAFRQEYKKRWNEVKDSISDIDVFIQEIGIYLQKSSIENKKVWTQNLNHAGQIQQMRTWLKNRIAYLNTQINNF</sequence>
<dbReference type="Pfam" id="PF08757">
    <property type="entry name" value="CotH"/>
    <property type="match status" value="1"/>
</dbReference>
<evidence type="ECO:0008006" key="2">
    <source>
        <dbReference type="Google" id="ProtNLM"/>
    </source>
</evidence>
<dbReference type="PANTHER" id="PTHR40050:SF1">
    <property type="entry name" value="INNER SPORE COAT PROTEIN H"/>
    <property type="match status" value="1"/>
</dbReference>
<gene>
    <name evidence="1" type="ORF">EZS27_017760</name>
</gene>
<reference evidence="1" key="1">
    <citation type="submission" date="2019-03" db="EMBL/GenBank/DDBJ databases">
        <title>Single cell metagenomics reveals metabolic interactions within the superorganism composed of flagellate Streblomastix strix and complex community of Bacteroidetes bacteria on its surface.</title>
        <authorList>
            <person name="Treitli S.C."/>
            <person name="Kolisko M."/>
            <person name="Husnik F."/>
            <person name="Keeling P."/>
            <person name="Hampl V."/>
        </authorList>
    </citation>
    <scope>NUCLEOTIDE SEQUENCE</scope>
    <source>
        <strain evidence="1">STM</strain>
    </source>
</reference>
<dbReference type="EMBL" id="SNRY01001061">
    <property type="protein sequence ID" value="KAA6333874.1"/>
    <property type="molecule type" value="Genomic_DNA"/>
</dbReference>
<dbReference type="Gene3D" id="2.60.40.2340">
    <property type="match status" value="2"/>
</dbReference>
<organism evidence="1">
    <name type="scientific">termite gut metagenome</name>
    <dbReference type="NCBI Taxonomy" id="433724"/>
    <lineage>
        <taxon>unclassified sequences</taxon>
        <taxon>metagenomes</taxon>
        <taxon>organismal metagenomes</taxon>
    </lineage>
</organism>
<proteinExistence type="predicted"/>
<evidence type="ECO:0000313" key="1">
    <source>
        <dbReference type="EMBL" id="KAA6333874.1"/>
    </source>
</evidence>
<dbReference type="PANTHER" id="PTHR40050">
    <property type="entry name" value="INNER SPORE COAT PROTEIN H"/>
    <property type="match status" value="1"/>
</dbReference>
<dbReference type="PROSITE" id="PS51257">
    <property type="entry name" value="PROKAR_LIPOPROTEIN"/>
    <property type="match status" value="1"/>
</dbReference>
<protein>
    <recommendedName>
        <fullName evidence="2">CotH protein</fullName>
    </recommendedName>
</protein>